<dbReference type="EMBL" id="JADQAZ010000001">
    <property type="protein sequence ID" value="MBT0957006.1"/>
    <property type="molecule type" value="Genomic_DNA"/>
</dbReference>
<dbReference type="AlphaFoldDB" id="A0AAP2CR30"/>
<reference evidence="2 3" key="1">
    <citation type="journal article" date="2021" name="Arch. Microbiol.">
        <title>Harenicola maris gen. nov., sp. nov. isolated from the Sea of Japan shallow sediments.</title>
        <authorList>
            <person name="Romanenko L.A."/>
            <person name="Kurilenko V.V."/>
            <person name="Chernysheva N.Y."/>
            <person name="Tekutyeva L.A."/>
            <person name="Velansky P.V."/>
            <person name="Svetashev V.I."/>
            <person name="Isaeva M.P."/>
        </authorList>
    </citation>
    <scope>NUCLEOTIDE SEQUENCE [LARGE SCALE GENOMIC DNA]</scope>
    <source>
        <strain evidence="2 3">KMM 3653</strain>
    </source>
</reference>
<comment type="caution">
    <text evidence="2">The sequence shown here is derived from an EMBL/GenBank/DDBJ whole genome shotgun (WGS) entry which is preliminary data.</text>
</comment>
<feature type="region of interest" description="Disordered" evidence="1">
    <location>
        <begin position="54"/>
        <end position="122"/>
    </location>
</feature>
<dbReference type="Proteomes" id="UP001315686">
    <property type="component" value="Unassembled WGS sequence"/>
</dbReference>
<dbReference type="RefSeq" id="WP_327793183.1">
    <property type="nucleotide sequence ID" value="NZ_JADQAZ010000001.1"/>
</dbReference>
<keyword evidence="3" id="KW-1185">Reference proteome</keyword>
<evidence type="ECO:0000256" key="1">
    <source>
        <dbReference type="SAM" id="MobiDB-lite"/>
    </source>
</evidence>
<protein>
    <submittedName>
        <fullName evidence="2">Uncharacterized protein</fullName>
    </submittedName>
</protein>
<evidence type="ECO:0000313" key="3">
    <source>
        <dbReference type="Proteomes" id="UP001315686"/>
    </source>
</evidence>
<gene>
    <name evidence="2" type="ORF">IV417_06395</name>
</gene>
<evidence type="ECO:0000313" key="2">
    <source>
        <dbReference type="EMBL" id="MBT0957006.1"/>
    </source>
</evidence>
<sequence>MLRFFFGGKKAEEAKVETQREGFIRVLGELNDLIGGLDPKPAVTVDPATGRIELRLPKQLPDEALALPAPKEAKPAPKAEPKPEPKAEAKPEAKPAPKPEAKPEAKAEAKPEATTEKPAAKA</sequence>
<feature type="compositionally biased region" description="Basic and acidic residues" evidence="1">
    <location>
        <begin position="71"/>
        <end position="122"/>
    </location>
</feature>
<proteinExistence type="predicted"/>
<organism evidence="2 3">
    <name type="scientific">Harenicola maris</name>
    <dbReference type="NCBI Taxonomy" id="2841044"/>
    <lineage>
        <taxon>Bacteria</taxon>
        <taxon>Pseudomonadati</taxon>
        <taxon>Pseudomonadota</taxon>
        <taxon>Alphaproteobacteria</taxon>
        <taxon>Rhodobacterales</taxon>
        <taxon>Paracoccaceae</taxon>
        <taxon>Harenicola</taxon>
    </lineage>
</organism>
<name>A0AAP2CR30_9RHOB</name>
<accession>A0AAP2CR30</accession>